<proteinExistence type="predicted"/>
<dbReference type="Pfam" id="PF01381">
    <property type="entry name" value="HTH_3"/>
    <property type="match status" value="1"/>
</dbReference>
<evidence type="ECO:0000313" key="3">
    <source>
        <dbReference type="Proteomes" id="UP001623660"/>
    </source>
</evidence>
<dbReference type="SUPFAM" id="SSF47413">
    <property type="entry name" value="lambda repressor-like DNA-binding domains"/>
    <property type="match status" value="1"/>
</dbReference>
<gene>
    <name evidence="2" type="ORF">ACJDU8_23160</name>
</gene>
<comment type="caution">
    <text evidence="2">The sequence shown here is derived from an EMBL/GenBank/DDBJ whole genome shotgun (WGS) entry which is preliminary data.</text>
</comment>
<protein>
    <submittedName>
        <fullName evidence="2">Helix-turn-helix domain-containing protein</fullName>
    </submittedName>
</protein>
<evidence type="ECO:0000313" key="2">
    <source>
        <dbReference type="EMBL" id="MFL0198440.1"/>
    </source>
</evidence>
<keyword evidence="3" id="KW-1185">Reference proteome</keyword>
<dbReference type="EMBL" id="JBJHZX010000060">
    <property type="protein sequence ID" value="MFL0198440.1"/>
    <property type="molecule type" value="Genomic_DNA"/>
</dbReference>
<evidence type="ECO:0000259" key="1">
    <source>
        <dbReference type="PROSITE" id="PS50943"/>
    </source>
</evidence>
<sequence length="89" mass="10529">MNKTATYKNVFKDIENSTSTIYYTLPERTIAQKIYKLRMIKRYTQHEFAKACSIGYSSLCKYEIGLSKPNRINLEKICKTFNIPLKYFL</sequence>
<dbReference type="Gene3D" id="1.10.260.40">
    <property type="entry name" value="lambda repressor-like DNA-binding domains"/>
    <property type="match status" value="1"/>
</dbReference>
<name>A0ABW8SR31_9CLOT</name>
<dbReference type="SMART" id="SM00530">
    <property type="entry name" value="HTH_XRE"/>
    <property type="match status" value="1"/>
</dbReference>
<dbReference type="CDD" id="cd00093">
    <property type="entry name" value="HTH_XRE"/>
    <property type="match status" value="1"/>
</dbReference>
<dbReference type="RefSeq" id="WP_406794547.1">
    <property type="nucleotide sequence ID" value="NZ_JBJHZX010000060.1"/>
</dbReference>
<reference evidence="2 3" key="1">
    <citation type="submission" date="2024-11" db="EMBL/GenBank/DDBJ databases">
        <authorList>
            <person name="Heng Y.C."/>
            <person name="Lim A.C.H."/>
            <person name="Lee J.K.Y."/>
            <person name="Kittelmann S."/>
        </authorList>
    </citation>
    <scope>NUCLEOTIDE SEQUENCE [LARGE SCALE GENOMIC DNA]</scope>
    <source>
        <strain evidence="2 3">WILCCON 0269</strain>
    </source>
</reference>
<feature type="domain" description="HTH cro/C1-type" evidence="1">
    <location>
        <begin position="34"/>
        <end position="88"/>
    </location>
</feature>
<dbReference type="InterPro" id="IPR010982">
    <property type="entry name" value="Lambda_DNA-bd_dom_sf"/>
</dbReference>
<dbReference type="Proteomes" id="UP001623660">
    <property type="component" value="Unassembled WGS sequence"/>
</dbReference>
<dbReference type="PROSITE" id="PS50943">
    <property type="entry name" value="HTH_CROC1"/>
    <property type="match status" value="1"/>
</dbReference>
<dbReference type="InterPro" id="IPR001387">
    <property type="entry name" value="Cro/C1-type_HTH"/>
</dbReference>
<organism evidence="2 3">
    <name type="scientific">Candidatus Clostridium eludens</name>
    <dbReference type="NCBI Taxonomy" id="3381663"/>
    <lineage>
        <taxon>Bacteria</taxon>
        <taxon>Bacillati</taxon>
        <taxon>Bacillota</taxon>
        <taxon>Clostridia</taxon>
        <taxon>Eubacteriales</taxon>
        <taxon>Clostridiaceae</taxon>
        <taxon>Clostridium</taxon>
    </lineage>
</organism>
<accession>A0ABW8SR31</accession>